<comment type="caution">
    <text evidence="18">The sequence shown here is derived from an EMBL/GenBank/DDBJ whole genome shotgun (WGS) entry which is preliminary data.</text>
</comment>
<evidence type="ECO:0000256" key="13">
    <source>
        <dbReference type="ARBA" id="ARBA00023242"/>
    </source>
</evidence>
<evidence type="ECO:0000256" key="8">
    <source>
        <dbReference type="ARBA" id="ARBA00022763"/>
    </source>
</evidence>
<dbReference type="GO" id="GO:0051301">
    <property type="term" value="P:cell division"/>
    <property type="evidence" value="ECO:0007669"/>
    <property type="project" value="UniProtKB-KW"/>
</dbReference>
<keyword evidence="4" id="KW-0963">Cytoplasm</keyword>
<evidence type="ECO:0000256" key="14">
    <source>
        <dbReference type="ARBA" id="ARBA00023306"/>
    </source>
</evidence>
<keyword evidence="13" id="KW-0539">Nucleus</keyword>
<evidence type="ECO:0000256" key="10">
    <source>
        <dbReference type="ARBA" id="ARBA00022786"/>
    </source>
</evidence>
<protein>
    <recommendedName>
        <fullName evidence="3">BRISC and BRCA1-A complex member 2</fullName>
    </recommendedName>
    <alternativeName>
        <fullName evidence="16">BRCA1-A complex subunit BRE</fullName>
    </alternativeName>
    <alternativeName>
        <fullName evidence="17">BRCA1/BRCA2-containing complex subunit 45</fullName>
    </alternativeName>
</protein>
<evidence type="ECO:0000256" key="4">
    <source>
        <dbReference type="ARBA" id="ARBA00022490"/>
    </source>
</evidence>
<dbReference type="OrthoDB" id="159208at2759"/>
<keyword evidence="7" id="KW-0677">Repeat</keyword>
<dbReference type="GO" id="GO:0005737">
    <property type="term" value="C:cytoplasm"/>
    <property type="evidence" value="ECO:0007669"/>
    <property type="project" value="UniProtKB-SubCell"/>
</dbReference>
<accession>A0A080ZXE5</accession>
<keyword evidence="11" id="KW-0156">Chromatin regulator</keyword>
<evidence type="ECO:0000256" key="15">
    <source>
        <dbReference type="ARBA" id="ARBA00025766"/>
    </source>
</evidence>
<evidence type="ECO:0000256" key="2">
    <source>
        <dbReference type="ARBA" id="ARBA00004496"/>
    </source>
</evidence>
<dbReference type="EMBL" id="ANJA01002214">
    <property type="protein sequence ID" value="ETO71306.1"/>
    <property type="molecule type" value="Genomic_DNA"/>
</dbReference>
<dbReference type="InterPro" id="IPR010358">
    <property type="entry name" value="BRE"/>
</dbReference>
<dbReference type="GO" id="GO:0006302">
    <property type="term" value="P:double-strand break repair"/>
    <property type="evidence" value="ECO:0007669"/>
    <property type="project" value="TreeGrafter"/>
</dbReference>
<dbReference type="PANTHER" id="PTHR15189">
    <property type="entry name" value="BRISC AND BRCA1-A COMPLEX MEMBER 2"/>
    <property type="match status" value="1"/>
</dbReference>
<evidence type="ECO:0000256" key="16">
    <source>
        <dbReference type="ARBA" id="ARBA00032491"/>
    </source>
</evidence>
<keyword evidence="10" id="KW-0833">Ubl conjugation pathway</keyword>
<evidence type="ECO:0000313" key="19">
    <source>
        <dbReference type="Proteomes" id="UP000028582"/>
    </source>
</evidence>
<keyword evidence="8" id="KW-0227">DNA damage</keyword>
<keyword evidence="5" id="KW-0132">Cell division</keyword>
<evidence type="ECO:0000256" key="12">
    <source>
        <dbReference type="ARBA" id="ARBA00023204"/>
    </source>
</evidence>
<name>A0A080ZXE5_PHYNI</name>
<keyword evidence="12" id="KW-0234">DNA repair</keyword>
<sequence length="409" mass="45890">MERELTRRCRRSVRVAEFVAVDALSTIRTGGDVASSTERKTPLFAGYVEVLYARNAWLVARVDIWTSRDVCHRQVKFSSVYVQQNENEVSAVAVTNGGGLTALQNVEKIALNVADRGEMPALTNDELAKVLEDVVKQLVDVFREQQVQTLQAATSQRAKFEYEMLQHRPELEVLVMSSESTGNYVLFALPLLGEKPQWDPKNLIEAEDLDSVYIPDGFHAPNFSVTTNGLTIFIGYPMKEEAKSDAAWPLLVEWPARMLLSSQVTQTPPSSKGQSSVELIASCKKMFLQQWRRRKDFIAELRRHVIVLEYDAVDFSQVFFMLQEQLNDQAPLRILVLQLQFTAAFFLTNCMSDLQVVLLDGEADTAPVPVALAASSTPPSPDPIAHSQTCASQFLESTRKSLLRHFYGE</sequence>
<gene>
    <name evidence="18" type="ORF">F444_12330</name>
</gene>
<evidence type="ECO:0000256" key="11">
    <source>
        <dbReference type="ARBA" id="ARBA00022853"/>
    </source>
</evidence>
<organism evidence="18 19">
    <name type="scientific">Phytophthora nicotianae P1976</name>
    <dbReference type="NCBI Taxonomy" id="1317066"/>
    <lineage>
        <taxon>Eukaryota</taxon>
        <taxon>Sar</taxon>
        <taxon>Stramenopiles</taxon>
        <taxon>Oomycota</taxon>
        <taxon>Peronosporomycetes</taxon>
        <taxon>Peronosporales</taxon>
        <taxon>Peronosporaceae</taxon>
        <taxon>Phytophthora</taxon>
    </lineage>
</organism>
<comment type="subcellular location">
    <subcellularLocation>
        <location evidence="2">Cytoplasm</location>
    </subcellularLocation>
    <subcellularLocation>
        <location evidence="1">Nucleus</location>
    </subcellularLocation>
</comment>
<dbReference type="PANTHER" id="PTHR15189:SF7">
    <property type="entry name" value="BRISC AND BRCA1-A COMPLEX MEMBER 2"/>
    <property type="match status" value="1"/>
</dbReference>
<proteinExistence type="inferred from homology"/>
<dbReference type="GO" id="GO:0070552">
    <property type="term" value="C:BRISC complex"/>
    <property type="evidence" value="ECO:0007669"/>
    <property type="project" value="InterPro"/>
</dbReference>
<evidence type="ECO:0000256" key="6">
    <source>
        <dbReference type="ARBA" id="ARBA00022703"/>
    </source>
</evidence>
<dbReference type="Proteomes" id="UP000028582">
    <property type="component" value="Unassembled WGS sequence"/>
</dbReference>
<evidence type="ECO:0000256" key="1">
    <source>
        <dbReference type="ARBA" id="ARBA00004123"/>
    </source>
</evidence>
<keyword evidence="9" id="KW-0498">Mitosis</keyword>
<evidence type="ECO:0000313" key="18">
    <source>
        <dbReference type="EMBL" id="ETO71306.1"/>
    </source>
</evidence>
<keyword evidence="14" id="KW-0131">Cell cycle</keyword>
<reference evidence="18 19" key="1">
    <citation type="submission" date="2013-11" db="EMBL/GenBank/DDBJ databases">
        <title>The Genome Sequence of Phytophthora parasitica P1976.</title>
        <authorList>
            <consortium name="The Broad Institute Genomics Platform"/>
            <person name="Russ C."/>
            <person name="Tyler B."/>
            <person name="Panabieres F."/>
            <person name="Shan W."/>
            <person name="Tripathy S."/>
            <person name="Grunwald N."/>
            <person name="Machado M."/>
            <person name="Johnson C.S."/>
            <person name="Walker B."/>
            <person name="Young S."/>
            <person name="Zeng Q."/>
            <person name="Gargeya S."/>
            <person name="Fitzgerald M."/>
            <person name="Haas B."/>
            <person name="Abouelleil A."/>
            <person name="Allen A.W."/>
            <person name="Alvarado L."/>
            <person name="Arachchi H.M."/>
            <person name="Berlin A.M."/>
            <person name="Chapman S.B."/>
            <person name="Gainer-Dewar J."/>
            <person name="Goldberg J."/>
            <person name="Griggs A."/>
            <person name="Gujja S."/>
            <person name="Hansen M."/>
            <person name="Howarth C."/>
            <person name="Imamovic A."/>
            <person name="Ireland A."/>
            <person name="Larimer J."/>
            <person name="McCowan C."/>
            <person name="Murphy C."/>
            <person name="Pearson M."/>
            <person name="Poon T.W."/>
            <person name="Priest M."/>
            <person name="Roberts A."/>
            <person name="Saif S."/>
            <person name="Shea T."/>
            <person name="Sisk P."/>
            <person name="Sykes S."/>
            <person name="Wortman J."/>
            <person name="Nusbaum C."/>
            <person name="Birren B."/>
        </authorList>
    </citation>
    <scope>NUCLEOTIDE SEQUENCE [LARGE SCALE GENOMIC DNA]</scope>
    <source>
        <strain evidence="18 19">P1976</strain>
    </source>
</reference>
<keyword evidence="6" id="KW-0053">Apoptosis</keyword>
<evidence type="ECO:0000256" key="7">
    <source>
        <dbReference type="ARBA" id="ARBA00022737"/>
    </source>
</evidence>
<evidence type="ECO:0000256" key="9">
    <source>
        <dbReference type="ARBA" id="ARBA00022776"/>
    </source>
</evidence>
<comment type="similarity">
    <text evidence="15">Belongs to the BABAM2 family.</text>
</comment>
<evidence type="ECO:0000256" key="17">
    <source>
        <dbReference type="ARBA" id="ARBA00032630"/>
    </source>
</evidence>
<evidence type="ECO:0000256" key="5">
    <source>
        <dbReference type="ARBA" id="ARBA00022618"/>
    </source>
</evidence>
<dbReference type="GO" id="GO:0006325">
    <property type="term" value="P:chromatin organization"/>
    <property type="evidence" value="ECO:0007669"/>
    <property type="project" value="UniProtKB-KW"/>
</dbReference>
<evidence type="ECO:0000256" key="3">
    <source>
        <dbReference type="ARBA" id="ARBA00019438"/>
    </source>
</evidence>
<dbReference type="AlphaFoldDB" id="A0A080ZXE5"/>